<dbReference type="Pfam" id="PF03668">
    <property type="entry name" value="RapZ-like_N"/>
    <property type="match status" value="1"/>
</dbReference>
<proteinExistence type="inferred from homology"/>
<dbReference type="Proteomes" id="UP000218332">
    <property type="component" value="Unassembled WGS sequence"/>
</dbReference>
<dbReference type="Proteomes" id="UP000245887">
    <property type="component" value="Unassembled WGS sequence"/>
</dbReference>
<keyword evidence="9" id="KW-1185">Reference proteome</keyword>
<dbReference type="PANTHER" id="PTHR30448:SF0">
    <property type="entry name" value="RNASE ADAPTER PROTEIN RAPZ"/>
    <property type="match status" value="1"/>
</dbReference>
<evidence type="ECO:0000256" key="3">
    <source>
        <dbReference type="ARBA" id="ARBA00023134"/>
    </source>
</evidence>
<protein>
    <submittedName>
        <fullName evidence="7">RNase adaptor protein RapZ</fullName>
    </submittedName>
    <submittedName>
        <fullName evidence="8">UPF0042 nucleotide-binding protein</fullName>
    </submittedName>
</protein>
<dbReference type="PANTHER" id="PTHR30448">
    <property type="entry name" value="RNASE ADAPTER PROTEIN RAPZ"/>
    <property type="match status" value="1"/>
</dbReference>
<feature type="domain" description="RapZ-like N-terminal" evidence="5">
    <location>
        <begin position="1"/>
        <end position="160"/>
    </location>
</feature>
<evidence type="ECO:0000256" key="2">
    <source>
        <dbReference type="ARBA" id="ARBA00022840"/>
    </source>
</evidence>
<feature type="binding site" evidence="4">
    <location>
        <begin position="60"/>
        <end position="63"/>
    </location>
    <ligand>
        <name>GTP</name>
        <dbReference type="ChEBI" id="CHEBI:37565"/>
    </ligand>
</feature>
<keyword evidence="1 4" id="KW-0547">Nucleotide-binding</keyword>
<dbReference type="SUPFAM" id="SSF52540">
    <property type="entry name" value="P-loop containing nucleoside triphosphate hydrolases"/>
    <property type="match status" value="1"/>
</dbReference>
<feature type="binding site" evidence="4">
    <location>
        <begin position="8"/>
        <end position="15"/>
    </location>
    <ligand>
        <name>ATP</name>
        <dbReference type="ChEBI" id="CHEBI:30616"/>
    </ligand>
</feature>
<dbReference type="InterPro" id="IPR027417">
    <property type="entry name" value="P-loop_NTPase"/>
</dbReference>
<name>A0A2A2I2T9_9GAMM</name>
<dbReference type="OrthoDB" id="9784461at2"/>
<dbReference type="AlphaFoldDB" id="A0A2A2I2T9"/>
<dbReference type="PIRSF" id="PIRSF005052">
    <property type="entry name" value="P-loopkin"/>
    <property type="match status" value="1"/>
</dbReference>
<dbReference type="InterPro" id="IPR053930">
    <property type="entry name" value="RapZ-like_N"/>
</dbReference>
<feature type="domain" description="RapZ C-terminal" evidence="6">
    <location>
        <begin position="166"/>
        <end position="284"/>
    </location>
</feature>
<comment type="caution">
    <text evidence="7">The sequence shown here is derived from an EMBL/GenBank/DDBJ whole genome shotgun (WGS) entry which is preliminary data.</text>
</comment>
<dbReference type="InterPro" id="IPR053931">
    <property type="entry name" value="RapZ_C"/>
</dbReference>
<evidence type="ECO:0000259" key="5">
    <source>
        <dbReference type="Pfam" id="PF03668"/>
    </source>
</evidence>
<reference evidence="7 9" key="1">
    <citation type="submission" date="2017-07" db="EMBL/GenBank/DDBJ databases">
        <title>Tamlnaduibacter salinus (Mi-7) genome sequencing.</title>
        <authorList>
            <person name="Verma A."/>
            <person name="Krishnamurthi S."/>
        </authorList>
    </citation>
    <scope>NUCLEOTIDE SEQUENCE [LARGE SCALE GENOMIC DNA]</scope>
    <source>
        <strain evidence="7 9">Mi-7</strain>
    </source>
</reference>
<organism evidence="7 9">
    <name type="scientific">Tamilnaduibacter salinus</name>
    <dbReference type="NCBI Taxonomy" id="1484056"/>
    <lineage>
        <taxon>Bacteria</taxon>
        <taxon>Pseudomonadati</taxon>
        <taxon>Pseudomonadota</taxon>
        <taxon>Gammaproteobacteria</taxon>
        <taxon>Pseudomonadales</taxon>
        <taxon>Marinobacteraceae</taxon>
        <taxon>Tamilnaduibacter</taxon>
    </lineage>
</organism>
<dbReference type="HAMAP" id="MF_00636">
    <property type="entry name" value="RapZ_like"/>
    <property type="match status" value="1"/>
</dbReference>
<dbReference type="RefSeq" id="WP_095611613.1">
    <property type="nucleotide sequence ID" value="NZ_NMPM01000066.1"/>
</dbReference>
<gene>
    <name evidence="8" type="ORF">C8D92_108112</name>
    <name evidence="7" type="ORF">CF392_11560</name>
</gene>
<dbReference type="GO" id="GO:0005525">
    <property type="term" value="F:GTP binding"/>
    <property type="evidence" value="ECO:0007669"/>
    <property type="project" value="UniProtKB-UniRule"/>
</dbReference>
<evidence type="ECO:0000313" key="7">
    <source>
        <dbReference type="EMBL" id="PAV25343.1"/>
    </source>
</evidence>
<evidence type="ECO:0000256" key="4">
    <source>
        <dbReference type="HAMAP-Rule" id="MF_00636"/>
    </source>
</evidence>
<dbReference type="EMBL" id="QEKQ01000008">
    <property type="protein sequence ID" value="PVY70756.1"/>
    <property type="molecule type" value="Genomic_DNA"/>
</dbReference>
<evidence type="ECO:0000256" key="1">
    <source>
        <dbReference type="ARBA" id="ARBA00022741"/>
    </source>
</evidence>
<dbReference type="InterPro" id="IPR005337">
    <property type="entry name" value="RapZ-like"/>
</dbReference>
<evidence type="ECO:0000313" key="9">
    <source>
        <dbReference type="Proteomes" id="UP000218332"/>
    </source>
</evidence>
<evidence type="ECO:0000313" key="8">
    <source>
        <dbReference type="EMBL" id="PVY70756.1"/>
    </source>
</evidence>
<evidence type="ECO:0000313" key="10">
    <source>
        <dbReference type="Proteomes" id="UP000245887"/>
    </source>
</evidence>
<dbReference type="EMBL" id="NMPM01000066">
    <property type="protein sequence ID" value="PAV25343.1"/>
    <property type="molecule type" value="Genomic_DNA"/>
</dbReference>
<keyword evidence="3 4" id="KW-0342">GTP-binding</keyword>
<keyword evidence="2 4" id="KW-0067">ATP-binding</keyword>
<sequence>MKLIIVSGRSGSGKSTALHVLEDLGYYCIDNLPIGLLFPLTEQAAQASPKRLRHIAVSIDARNLADEISDFETIHERLGQSEMQVETIFLDASDPSLLQRFHATRRKHPLSDERTSLREAINHEKRLLEPIARLADLHIDTTELSMYELRDMVRQRIVGRREQELALLFQSFGYKHGVPLDSDYVFDVRCLPNPYWHQSLRRFTGLDPEIQQFLGEQSATTDMLASLTGFMEQWLPAFRHSNRSYMTISIGCTGGQHRSVYVCDQLARHFEQQYSNVQIRHTELPHLHTTQQGTGSS</sequence>
<dbReference type="NCBIfam" id="NF003828">
    <property type="entry name" value="PRK05416.1"/>
    <property type="match status" value="1"/>
</dbReference>
<dbReference type="Gene3D" id="3.40.50.300">
    <property type="entry name" value="P-loop containing nucleotide triphosphate hydrolases"/>
    <property type="match status" value="1"/>
</dbReference>
<reference evidence="8 10" key="2">
    <citation type="submission" date="2018-04" db="EMBL/GenBank/DDBJ databases">
        <title>Genomic Encyclopedia of Type Strains, Phase IV (KMG-IV): sequencing the most valuable type-strain genomes for metagenomic binning, comparative biology and taxonomic classification.</title>
        <authorList>
            <person name="Goeker M."/>
        </authorList>
    </citation>
    <scope>NUCLEOTIDE SEQUENCE [LARGE SCALE GENOMIC DNA]</scope>
    <source>
        <strain evidence="8 10">DSM 28688</strain>
    </source>
</reference>
<accession>A0A2A2I2T9</accession>
<dbReference type="Pfam" id="PF22740">
    <property type="entry name" value="PapZ_C"/>
    <property type="match status" value="1"/>
</dbReference>
<evidence type="ECO:0000259" key="6">
    <source>
        <dbReference type="Pfam" id="PF22740"/>
    </source>
</evidence>
<dbReference type="GO" id="GO:0005524">
    <property type="term" value="F:ATP binding"/>
    <property type="evidence" value="ECO:0007669"/>
    <property type="project" value="UniProtKB-UniRule"/>
</dbReference>